<feature type="compositionally biased region" description="Polar residues" evidence="1">
    <location>
        <begin position="162"/>
        <end position="178"/>
    </location>
</feature>
<gene>
    <name evidence="2" type="ORF">PECUL_23A037498</name>
</gene>
<feature type="compositionally biased region" description="Pro residues" evidence="1">
    <location>
        <begin position="182"/>
        <end position="197"/>
    </location>
</feature>
<sequence>MGEDVYLIYHDRASQVRLYRGLPERPDPTGIQSWGRCQRDPPALAKDIGLVWTSLEGHRVLTIPDIRKKNPHLPADQFGPTNTPILMAPKKWRGIPLGAPGTIVPIGPPKPSALDPQKSTPARALHSMPYQKLHGNRHPTLGLNQKTKLDTRKDTPEGDISAKTQRSSSHNRPSNKQAYPQIHPPLTPASAIPPIPW</sequence>
<organism evidence="2 3">
    <name type="scientific">Pelobates cultripes</name>
    <name type="common">Western spadefoot toad</name>
    <dbReference type="NCBI Taxonomy" id="61616"/>
    <lineage>
        <taxon>Eukaryota</taxon>
        <taxon>Metazoa</taxon>
        <taxon>Chordata</taxon>
        <taxon>Craniata</taxon>
        <taxon>Vertebrata</taxon>
        <taxon>Euteleostomi</taxon>
        <taxon>Amphibia</taxon>
        <taxon>Batrachia</taxon>
        <taxon>Anura</taxon>
        <taxon>Pelobatoidea</taxon>
        <taxon>Pelobatidae</taxon>
        <taxon>Pelobates</taxon>
    </lineage>
</organism>
<feature type="region of interest" description="Disordered" evidence="1">
    <location>
        <begin position="103"/>
        <end position="197"/>
    </location>
</feature>
<evidence type="ECO:0000313" key="2">
    <source>
        <dbReference type="EMBL" id="CAH2283157.1"/>
    </source>
</evidence>
<protein>
    <submittedName>
        <fullName evidence="2">Uncharacterized protein</fullName>
    </submittedName>
</protein>
<reference evidence="2" key="1">
    <citation type="submission" date="2022-03" db="EMBL/GenBank/DDBJ databases">
        <authorList>
            <person name="Alioto T."/>
            <person name="Alioto T."/>
            <person name="Gomez Garrido J."/>
        </authorList>
    </citation>
    <scope>NUCLEOTIDE SEQUENCE</scope>
</reference>
<dbReference type="Proteomes" id="UP001295444">
    <property type="component" value="Chromosome 04"/>
</dbReference>
<keyword evidence="3" id="KW-1185">Reference proteome</keyword>
<evidence type="ECO:0000256" key="1">
    <source>
        <dbReference type="SAM" id="MobiDB-lite"/>
    </source>
</evidence>
<dbReference type="AlphaFoldDB" id="A0AAD1RWY5"/>
<feature type="compositionally biased region" description="Basic and acidic residues" evidence="1">
    <location>
        <begin position="147"/>
        <end position="156"/>
    </location>
</feature>
<proteinExistence type="predicted"/>
<name>A0AAD1RWY5_PELCU</name>
<accession>A0AAD1RWY5</accession>
<evidence type="ECO:0000313" key="3">
    <source>
        <dbReference type="Proteomes" id="UP001295444"/>
    </source>
</evidence>
<feature type="non-terminal residue" evidence="2">
    <location>
        <position position="197"/>
    </location>
</feature>
<dbReference type="EMBL" id="OW240915">
    <property type="protein sequence ID" value="CAH2283157.1"/>
    <property type="molecule type" value="Genomic_DNA"/>
</dbReference>